<dbReference type="Proteomes" id="UP001154329">
    <property type="component" value="Chromosome 2"/>
</dbReference>
<dbReference type="AlphaFoldDB" id="A0A9P0J3I5"/>
<feature type="transmembrane region" description="Helical" evidence="2">
    <location>
        <begin position="118"/>
        <end position="142"/>
    </location>
</feature>
<name>A0A9P0J3I5_APHGO</name>
<reference evidence="3" key="1">
    <citation type="submission" date="2022-02" db="EMBL/GenBank/DDBJ databases">
        <authorList>
            <person name="King R."/>
        </authorList>
    </citation>
    <scope>NUCLEOTIDE SEQUENCE</scope>
</reference>
<organism evidence="3 4">
    <name type="scientific">Aphis gossypii</name>
    <name type="common">Cotton aphid</name>
    <dbReference type="NCBI Taxonomy" id="80765"/>
    <lineage>
        <taxon>Eukaryota</taxon>
        <taxon>Metazoa</taxon>
        <taxon>Ecdysozoa</taxon>
        <taxon>Arthropoda</taxon>
        <taxon>Hexapoda</taxon>
        <taxon>Insecta</taxon>
        <taxon>Pterygota</taxon>
        <taxon>Neoptera</taxon>
        <taxon>Paraneoptera</taxon>
        <taxon>Hemiptera</taxon>
        <taxon>Sternorrhyncha</taxon>
        <taxon>Aphidomorpha</taxon>
        <taxon>Aphidoidea</taxon>
        <taxon>Aphididae</taxon>
        <taxon>Aphidini</taxon>
        <taxon>Aphis</taxon>
        <taxon>Aphis</taxon>
    </lineage>
</organism>
<evidence type="ECO:0000256" key="1">
    <source>
        <dbReference type="SAM" id="MobiDB-lite"/>
    </source>
</evidence>
<feature type="region of interest" description="Disordered" evidence="1">
    <location>
        <begin position="153"/>
        <end position="188"/>
    </location>
</feature>
<reference evidence="3" key="2">
    <citation type="submission" date="2022-10" db="EMBL/GenBank/DDBJ databases">
        <authorList>
            <consortium name="ENA_rothamsted_submissions"/>
            <consortium name="culmorum"/>
            <person name="King R."/>
        </authorList>
    </citation>
    <scope>NUCLEOTIDE SEQUENCE</scope>
</reference>
<evidence type="ECO:0000313" key="3">
    <source>
        <dbReference type="EMBL" id="CAH1725940.1"/>
    </source>
</evidence>
<evidence type="ECO:0000313" key="4">
    <source>
        <dbReference type="Proteomes" id="UP001154329"/>
    </source>
</evidence>
<sequence>MGLDIIYMYNVYRPFRCKSDTLCATDRVSVFHRQRMRGGPGGVCNEYTRLGTKLIRTTTAAADAGRPPLPSPHHTAKRCAARSGDFMACTVITLYGYIEPMAAEALSQVSDNDYNFFFYLYFFFFFFFYSLSSYSSVVKLFLPRHTIIYPSHTSSASSSAPSSHDLTLYNQPDTHPSGTTRNGSHNRS</sequence>
<accession>A0A9P0J3I5</accession>
<evidence type="ECO:0000256" key="2">
    <source>
        <dbReference type="SAM" id="Phobius"/>
    </source>
</evidence>
<dbReference type="EMBL" id="OU899035">
    <property type="protein sequence ID" value="CAH1725940.1"/>
    <property type="molecule type" value="Genomic_DNA"/>
</dbReference>
<proteinExistence type="predicted"/>
<feature type="compositionally biased region" description="Low complexity" evidence="1">
    <location>
        <begin position="153"/>
        <end position="164"/>
    </location>
</feature>
<keyword evidence="2" id="KW-0472">Membrane</keyword>
<keyword evidence="4" id="KW-1185">Reference proteome</keyword>
<protein>
    <submittedName>
        <fullName evidence="3">Uncharacterized protein</fullName>
    </submittedName>
</protein>
<gene>
    <name evidence="3" type="ORF">APHIGO_LOCUS6931</name>
</gene>
<feature type="compositionally biased region" description="Polar residues" evidence="1">
    <location>
        <begin position="168"/>
        <end position="188"/>
    </location>
</feature>
<keyword evidence="2" id="KW-0812">Transmembrane</keyword>
<feature type="transmembrane region" description="Helical" evidence="2">
    <location>
        <begin position="79"/>
        <end position="98"/>
    </location>
</feature>
<keyword evidence="2" id="KW-1133">Transmembrane helix</keyword>